<protein>
    <recommendedName>
        <fullName evidence="2">DUF6533 domain-containing protein</fullName>
    </recommendedName>
</protein>
<dbReference type="RefSeq" id="XP_041189061.1">
    <property type="nucleotide sequence ID" value="XM_041343669.1"/>
</dbReference>
<keyword evidence="1" id="KW-0812">Transmembrane</keyword>
<accession>A0A9P7E2B3</accession>
<name>A0A9P7E2B3_9AGAM</name>
<dbReference type="Proteomes" id="UP000807769">
    <property type="component" value="Unassembled WGS sequence"/>
</dbReference>
<evidence type="ECO:0000313" key="3">
    <source>
        <dbReference type="EMBL" id="KAG1809152.1"/>
    </source>
</evidence>
<feature type="transmembrane region" description="Helical" evidence="1">
    <location>
        <begin position="177"/>
        <end position="198"/>
    </location>
</feature>
<dbReference type="EMBL" id="JABBWG010000035">
    <property type="protein sequence ID" value="KAG1809152.1"/>
    <property type="molecule type" value="Genomic_DNA"/>
</dbReference>
<dbReference type="InterPro" id="IPR045340">
    <property type="entry name" value="DUF6533"/>
</dbReference>
<evidence type="ECO:0000313" key="4">
    <source>
        <dbReference type="Proteomes" id="UP000807769"/>
    </source>
</evidence>
<sequence length="293" mass="33553">MCLAHLRDKKMVYSASDIAASTSLQFLAYRCAAMATFWTYDYACSFEEEWKFLRRSRWNKVKGLYTIARYVPFCLITTDLYLNFAPNENPDKCRKLINIYSCFSLISIISSECIFVFRTYALWNNNRFVLAAMVSASVATIIASISIEFTTITTSYVLISTIPGITGCYRSSSGVPFFMPFLLLFVFELGLVSLTLIRTIQSWRSDNGPLYTVLVKHNIFYYACGLLLSAVNILMPVLFSDYAYHSFFEDVQFFLLAILATRMHLHLWHIDRNVHGSDALVYVSDILLLDHAV</sequence>
<keyword evidence="1" id="KW-0472">Membrane</keyword>
<gene>
    <name evidence="3" type="ORF">BJ212DRAFT_619597</name>
</gene>
<feature type="transmembrane region" description="Helical" evidence="1">
    <location>
        <begin position="219"/>
        <end position="239"/>
    </location>
</feature>
<dbReference type="Pfam" id="PF20151">
    <property type="entry name" value="DUF6533"/>
    <property type="match status" value="1"/>
</dbReference>
<feature type="transmembrane region" description="Helical" evidence="1">
    <location>
        <begin position="96"/>
        <end position="117"/>
    </location>
</feature>
<organism evidence="3 4">
    <name type="scientific">Suillus subaureus</name>
    <dbReference type="NCBI Taxonomy" id="48587"/>
    <lineage>
        <taxon>Eukaryota</taxon>
        <taxon>Fungi</taxon>
        <taxon>Dikarya</taxon>
        <taxon>Basidiomycota</taxon>
        <taxon>Agaricomycotina</taxon>
        <taxon>Agaricomycetes</taxon>
        <taxon>Agaricomycetidae</taxon>
        <taxon>Boletales</taxon>
        <taxon>Suillineae</taxon>
        <taxon>Suillaceae</taxon>
        <taxon>Suillus</taxon>
    </lineage>
</organism>
<comment type="caution">
    <text evidence="3">The sequence shown here is derived from an EMBL/GenBank/DDBJ whole genome shotgun (WGS) entry which is preliminary data.</text>
</comment>
<feature type="transmembrane region" description="Helical" evidence="1">
    <location>
        <begin position="64"/>
        <end position="84"/>
    </location>
</feature>
<dbReference type="GeneID" id="64637685"/>
<keyword evidence="1" id="KW-1133">Transmembrane helix</keyword>
<evidence type="ECO:0000259" key="2">
    <source>
        <dbReference type="Pfam" id="PF20151"/>
    </source>
</evidence>
<dbReference type="AlphaFoldDB" id="A0A9P7E2B3"/>
<dbReference type="OrthoDB" id="3350812at2759"/>
<feature type="domain" description="DUF6533" evidence="2">
    <location>
        <begin position="29"/>
        <end position="73"/>
    </location>
</feature>
<keyword evidence="4" id="KW-1185">Reference proteome</keyword>
<evidence type="ECO:0000256" key="1">
    <source>
        <dbReference type="SAM" id="Phobius"/>
    </source>
</evidence>
<feature type="transmembrane region" description="Helical" evidence="1">
    <location>
        <begin position="129"/>
        <end position="157"/>
    </location>
</feature>
<reference evidence="3" key="1">
    <citation type="journal article" date="2020" name="New Phytol.">
        <title>Comparative genomics reveals dynamic genome evolution in host specialist ectomycorrhizal fungi.</title>
        <authorList>
            <person name="Lofgren L.A."/>
            <person name="Nguyen N.H."/>
            <person name="Vilgalys R."/>
            <person name="Ruytinx J."/>
            <person name="Liao H.L."/>
            <person name="Branco S."/>
            <person name="Kuo A."/>
            <person name="LaButti K."/>
            <person name="Lipzen A."/>
            <person name="Andreopoulos W."/>
            <person name="Pangilinan J."/>
            <person name="Riley R."/>
            <person name="Hundley H."/>
            <person name="Na H."/>
            <person name="Barry K."/>
            <person name="Grigoriev I.V."/>
            <person name="Stajich J.E."/>
            <person name="Kennedy P.G."/>
        </authorList>
    </citation>
    <scope>NUCLEOTIDE SEQUENCE</scope>
    <source>
        <strain evidence="3">MN1</strain>
    </source>
</reference>
<proteinExistence type="predicted"/>